<evidence type="ECO:0000313" key="5">
    <source>
        <dbReference type="Proteomes" id="UP000188268"/>
    </source>
</evidence>
<dbReference type="SUPFAM" id="SSF54160">
    <property type="entry name" value="Chromo domain-like"/>
    <property type="match status" value="1"/>
</dbReference>
<evidence type="ECO:0000256" key="2">
    <source>
        <dbReference type="SAM" id="MobiDB-lite"/>
    </source>
</evidence>
<proteinExistence type="predicted"/>
<dbReference type="Pfam" id="PF00385">
    <property type="entry name" value="Chromo"/>
    <property type="match status" value="1"/>
</dbReference>
<protein>
    <recommendedName>
        <fullName evidence="3">Chromo domain-containing protein</fullName>
    </recommendedName>
</protein>
<feature type="coiled-coil region" evidence="1">
    <location>
        <begin position="32"/>
        <end position="59"/>
    </location>
</feature>
<accession>A0A1R3KQ58</accession>
<feature type="region of interest" description="Disordered" evidence="2">
    <location>
        <begin position="210"/>
        <end position="250"/>
    </location>
</feature>
<sequence>MTPFEAVYGYAPPTVASYLPGSSKIAQLDDCLVERQTLLARLNVNLARAQNRMKMQADRHRKERHFEEGEWVWVKLQPYRQQSVVKRTTQKLAKKYFGPFQIIKRVGTVAYELKLPADSRIHPVFHVSLLKAYRGNLDINPTPLPALAIEDQPVLEPEVVLKTREVKYQDQNLPQILVKWKNLPEAEATWEWLDDVKTNYPAFNLEDKVVSDRESTDTSLAPSPNEPSSQDNSEAPVRRGNRARNAPPWHVDFIRQHLS</sequence>
<dbReference type="AlphaFoldDB" id="A0A1R3KQ58"/>
<feature type="domain" description="Chromo" evidence="3">
    <location>
        <begin position="155"/>
        <end position="191"/>
    </location>
</feature>
<dbReference type="Gramene" id="OMP09215">
    <property type="protein sequence ID" value="OMP09215"/>
    <property type="gene ID" value="CCACVL1_01071"/>
</dbReference>
<dbReference type="Pfam" id="PF24626">
    <property type="entry name" value="SH3_Tf2-1"/>
    <property type="match status" value="1"/>
</dbReference>
<dbReference type="Proteomes" id="UP000188268">
    <property type="component" value="Unassembled WGS sequence"/>
</dbReference>
<dbReference type="EMBL" id="AWWV01003317">
    <property type="protein sequence ID" value="OMP09215.1"/>
    <property type="molecule type" value="Genomic_DNA"/>
</dbReference>
<dbReference type="Gene3D" id="2.40.50.40">
    <property type="match status" value="1"/>
</dbReference>
<reference evidence="4 5" key="1">
    <citation type="submission" date="2013-09" db="EMBL/GenBank/DDBJ databases">
        <title>Corchorus capsularis genome sequencing.</title>
        <authorList>
            <person name="Alam M."/>
            <person name="Haque M.S."/>
            <person name="Islam M.S."/>
            <person name="Emdad E.M."/>
            <person name="Islam M.M."/>
            <person name="Ahmed B."/>
            <person name="Halim A."/>
            <person name="Hossen Q.M.M."/>
            <person name="Hossain M.Z."/>
            <person name="Ahmed R."/>
            <person name="Khan M.M."/>
            <person name="Islam R."/>
            <person name="Rashid M.M."/>
            <person name="Khan S.A."/>
            <person name="Rahman M.S."/>
            <person name="Alam M."/>
        </authorList>
    </citation>
    <scope>NUCLEOTIDE SEQUENCE [LARGE SCALE GENOMIC DNA]</scope>
    <source>
        <strain evidence="5">cv. CVL-1</strain>
        <tissue evidence="4">Whole seedling</tissue>
    </source>
</reference>
<dbReference type="STRING" id="210143.A0A1R3KQ58"/>
<dbReference type="InterPro" id="IPR016197">
    <property type="entry name" value="Chromo-like_dom_sf"/>
</dbReference>
<dbReference type="InterPro" id="IPR056924">
    <property type="entry name" value="SH3_Tf2-1"/>
</dbReference>
<dbReference type="PANTHER" id="PTHR46148">
    <property type="entry name" value="CHROMO DOMAIN-CONTAINING PROTEIN"/>
    <property type="match status" value="1"/>
</dbReference>
<dbReference type="InterPro" id="IPR023780">
    <property type="entry name" value="Chromo_domain"/>
</dbReference>
<keyword evidence="1" id="KW-0175">Coiled coil</keyword>
<name>A0A1R3KQ58_COCAP</name>
<organism evidence="4 5">
    <name type="scientific">Corchorus capsularis</name>
    <name type="common">Jute</name>
    <dbReference type="NCBI Taxonomy" id="210143"/>
    <lineage>
        <taxon>Eukaryota</taxon>
        <taxon>Viridiplantae</taxon>
        <taxon>Streptophyta</taxon>
        <taxon>Embryophyta</taxon>
        <taxon>Tracheophyta</taxon>
        <taxon>Spermatophyta</taxon>
        <taxon>Magnoliopsida</taxon>
        <taxon>eudicotyledons</taxon>
        <taxon>Gunneridae</taxon>
        <taxon>Pentapetalae</taxon>
        <taxon>rosids</taxon>
        <taxon>malvids</taxon>
        <taxon>Malvales</taxon>
        <taxon>Malvaceae</taxon>
        <taxon>Grewioideae</taxon>
        <taxon>Apeibeae</taxon>
        <taxon>Corchorus</taxon>
    </lineage>
</organism>
<dbReference type="OMA" id="LLILKWH"/>
<comment type="caution">
    <text evidence="4">The sequence shown here is derived from an EMBL/GenBank/DDBJ whole genome shotgun (WGS) entry which is preliminary data.</text>
</comment>
<keyword evidence="5" id="KW-1185">Reference proteome</keyword>
<evidence type="ECO:0000313" key="4">
    <source>
        <dbReference type="EMBL" id="OMP09215.1"/>
    </source>
</evidence>
<evidence type="ECO:0000259" key="3">
    <source>
        <dbReference type="PROSITE" id="PS50013"/>
    </source>
</evidence>
<dbReference type="InterPro" id="IPR000953">
    <property type="entry name" value="Chromo/chromo_shadow_dom"/>
</dbReference>
<gene>
    <name evidence="4" type="ORF">CCACVL1_01071</name>
</gene>
<feature type="compositionally biased region" description="Polar residues" evidence="2">
    <location>
        <begin position="217"/>
        <end position="233"/>
    </location>
</feature>
<dbReference type="OrthoDB" id="2013610at2759"/>
<evidence type="ECO:0000256" key="1">
    <source>
        <dbReference type="SAM" id="Coils"/>
    </source>
</evidence>
<dbReference type="PROSITE" id="PS50013">
    <property type="entry name" value="CHROMO_2"/>
    <property type="match status" value="1"/>
</dbReference>
<dbReference type="PANTHER" id="PTHR46148:SF52">
    <property type="entry name" value="OS04G0603800 PROTEIN"/>
    <property type="match status" value="1"/>
</dbReference>